<evidence type="ECO:0000313" key="3">
    <source>
        <dbReference type="Proteomes" id="UP001362999"/>
    </source>
</evidence>
<dbReference type="AlphaFoldDB" id="A0AAV9ZS74"/>
<sequence>VLRGTILIIKIELLFDNAYPLMTSRAGYARERMTQAAIPIPDAIHILRRLGVDPVFGAQLSSIPIDRTNILRGNFKRTAVTCVPAFFSLAGLSPEQVKARVEELLKDHRYIFPAIEGRLRLDQPFAQGAIAFIIKEEVFSSPLFVTQNPDRFPARSSKHPMQRELPDSMVALAATAVRNFFYVQCCCRTHNLPRFTQLSLSTATPADVKTFHSVRTPTNPPTATIWILFR</sequence>
<name>A0AAV9ZS74_9AGAR</name>
<protein>
    <recommendedName>
        <fullName evidence="1">DUF6532 domain-containing protein</fullName>
    </recommendedName>
</protein>
<comment type="caution">
    <text evidence="2">The sequence shown here is derived from an EMBL/GenBank/DDBJ whole genome shotgun (WGS) entry which is preliminary data.</text>
</comment>
<proteinExistence type="predicted"/>
<organism evidence="2 3">
    <name type="scientific">Favolaschia claudopus</name>
    <dbReference type="NCBI Taxonomy" id="2862362"/>
    <lineage>
        <taxon>Eukaryota</taxon>
        <taxon>Fungi</taxon>
        <taxon>Dikarya</taxon>
        <taxon>Basidiomycota</taxon>
        <taxon>Agaricomycotina</taxon>
        <taxon>Agaricomycetes</taxon>
        <taxon>Agaricomycetidae</taxon>
        <taxon>Agaricales</taxon>
        <taxon>Marasmiineae</taxon>
        <taxon>Mycenaceae</taxon>
        <taxon>Favolaschia</taxon>
    </lineage>
</organism>
<dbReference type="Proteomes" id="UP001362999">
    <property type="component" value="Unassembled WGS sequence"/>
</dbReference>
<reference evidence="2 3" key="1">
    <citation type="journal article" date="2024" name="J Genomics">
        <title>Draft genome sequencing and assembly of Favolaschia claudopus CIRM-BRFM 2984 isolated from oak limbs.</title>
        <authorList>
            <person name="Navarro D."/>
            <person name="Drula E."/>
            <person name="Chaduli D."/>
            <person name="Cazenave R."/>
            <person name="Ahrendt S."/>
            <person name="Wang J."/>
            <person name="Lipzen A."/>
            <person name="Daum C."/>
            <person name="Barry K."/>
            <person name="Grigoriev I.V."/>
            <person name="Favel A."/>
            <person name="Rosso M.N."/>
            <person name="Martin F."/>
        </authorList>
    </citation>
    <scope>NUCLEOTIDE SEQUENCE [LARGE SCALE GENOMIC DNA]</scope>
    <source>
        <strain evidence="2 3">CIRM-BRFM 2984</strain>
    </source>
</reference>
<feature type="domain" description="DUF6532" evidence="1">
    <location>
        <begin position="8"/>
        <end position="179"/>
    </location>
</feature>
<evidence type="ECO:0000313" key="2">
    <source>
        <dbReference type="EMBL" id="KAK6988926.1"/>
    </source>
</evidence>
<keyword evidence="3" id="KW-1185">Reference proteome</keyword>
<feature type="non-terminal residue" evidence="2">
    <location>
        <position position="1"/>
    </location>
</feature>
<dbReference type="EMBL" id="JAWWNJ010000118">
    <property type="protein sequence ID" value="KAK6988926.1"/>
    <property type="molecule type" value="Genomic_DNA"/>
</dbReference>
<gene>
    <name evidence="2" type="ORF">R3P38DRAFT_2572329</name>
</gene>
<evidence type="ECO:0000259" key="1">
    <source>
        <dbReference type="Pfam" id="PF20149"/>
    </source>
</evidence>
<accession>A0AAV9ZS74</accession>
<dbReference type="InterPro" id="IPR045341">
    <property type="entry name" value="DUF6532"/>
</dbReference>
<dbReference type="Pfam" id="PF20149">
    <property type="entry name" value="DUF6532"/>
    <property type="match status" value="1"/>
</dbReference>